<dbReference type="Proteomes" id="UP000193435">
    <property type="component" value="Unassembled WGS sequence"/>
</dbReference>
<dbReference type="RefSeq" id="WP_085558814.1">
    <property type="nucleotide sequence ID" value="NZ_FOAH01000020.1"/>
</dbReference>
<dbReference type="EMBL" id="FXBJ01000002">
    <property type="protein sequence ID" value="SMH27181.1"/>
    <property type="molecule type" value="Genomic_DNA"/>
</dbReference>
<organism evidence="1 2">
    <name type="scientific">Carnobacterium iners</name>
    <dbReference type="NCBI Taxonomy" id="1073423"/>
    <lineage>
        <taxon>Bacteria</taxon>
        <taxon>Bacillati</taxon>
        <taxon>Bacillota</taxon>
        <taxon>Bacilli</taxon>
        <taxon>Lactobacillales</taxon>
        <taxon>Carnobacteriaceae</taxon>
        <taxon>Carnobacterium</taxon>
    </lineage>
</organism>
<accession>A0A1X7MS73</accession>
<evidence type="ECO:0000313" key="1">
    <source>
        <dbReference type="EMBL" id="SMH27181.1"/>
    </source>
</evidence>
<evidence type="ECO:0000313" key="2">
    <source>
        <dbReference type="Proteomes" id="UP000193435"/>
    </source>
</evidence>
<reference evidence="1 2" key="1">
    <citation type="submission" date="2017-04" db="EMBL/GenBank/DDBJ databases">
        <authorList>
            <person name="Afonso C.L."/>
            <person name="Miller P.J."/>
            <person name="Scott M.A."/>
            <person name="Spackman E."/>
            <person name="Goraichik I."/>
            <person name="Dimitrov K.M."/>
            <person name="Suarez D.L."/>
            <person name="Swayne D.E."/>
        </authorList>
    </citation>
    <scope>NUCLEOTIDE SEQUENCE [LARGE SCALE GENOMIC DNA]</scope>
    <source>
        <strain evidence="1 2">LMG26642</strain>
    </source>
</reference>
<name>A0A1X7MS73_9LACT</name>
<keyword evidence="2" id="KW-1185">Reference proteome</keyword>
<sequence>MHQLNKMTSLELQEFLTRQKDSTSFSFTMIHPDETKEEIILKNNPKSDKFLKAHSEALFELNEASELI</sequence>
<proteinExistence type="predicted"/>
<dbReference type="OrthoDB" id="2157259at2"/>
<protein>
    <submittedName>
        <fullName evidence="1">Uncharacterized protein</fullName>
    </submittedName>
</protein>
<dbReference type="AlphaFoldDB" id="A0A1X7MS73"/>
<gene>
    <name evidence="1" type="ORF">SAMN04488700_0505</name>
</gene>